<dbReference type="NCBIfam" id="TIGR00449">
    <property type="entry name" value="tgt_general"/>
    <property type="match status" value="1"/>
</dbReference>
<comment type="caution">
    <text evidence="4">Lacks conserved residue(s) required for the propagation of feature annotation.</text>
</comment>
<feature type="binding site" evidence="4">
    <location>
        <position position="175"/>
    </location>
    <ligand>
        <name>substrate</name>
    </ligand>
</feature>
<organism evidence="6 7">
    <name type="scientific">Candidatus Campbellbacteria bacterium CG22_combo_CG10-13_8_21_14_all_36_13</name>
    <dbReference type="NCBI Taxonomy" id="1974529"/>
    <lineage>
        <taxon>Bacteria</taxon>
        <taxon>Candidatus Campbelliibacteriota</taxon>
    </lineage>
</organism>
<comment type="caution">
    <text evidence="6">The sequence shown here is derived from an EMBL/GenBank/DDBJ whole genome shotgun (WGS) entry which is preliminary data.</text>
</comment>
<feature type="region of interest" description="RNA binding; important for wobble base 34 recognition" evidence="4">
    <location>
        <begin position="300"/>
        <end position="304"/>
    </location>
</feature>
<dbReference type="InterPro" id="IPR036511">
    <property type="entry name" value="TGT-like_sf"/>
</dbReference>
<dbReference type="InterPro" id="IPR002616">
    <property type="entry name" value="tRNA_ribo_trans-like"/>
</dbReference>
<dbReference type="PANTHER" id="PTHR46499:SF1">
    <property type="entry name" value="QUEUINE TRNA-RIBOSYLTRANSFERASE"/>
    <property type="match status" value="1"/>
</dbReference>
<dbReference type="SUPFAM" id="SSF51713">
    <property type="entry name" value="tRNA-guanine transglycosylase"/>
    <property type="match status" value="1"/>
</dbReference>
<feature type="domain" description="tRNA-guanine(15) transglycosylase-like" evidence="5">
    <location>
        <begin position="17"/>
        <end position="397"/>
    </location>
</feature>
<accession>A0A2H0DXZ1</accession>
<feature type="active site" description="Proton acceptor" evidence="4">
    <location>
        <position position="94"/>
    </location>
</feature>
<feature type="binding site" evidence="4">
    <location>
        <position position="247"/>
    </location>
    <ligand>
        <name>substrate</name>
    </ligand>
</feature>
<protein>
    <recommendedName>
        <fullName evidence="4">Queuine tRNA-ribosyltransferase</fullName>
        <ecNumber evidence="4">2.4.2.29</ecNumber>
    </recommendedName>
    <alternativeName>
        <fullName evidence="4">Guanine insertion enzyme</fullName>
    </alternativeName>
    <alternativeName>
        <fullName evidence="4">tRNA-guanine transglycosylase</fullName>
    </alternativeName>
</protein>
<keyword evidence="3 4" id="KW-0819">tRNA processing</keyword>
<dbReference type="Gene3D" id="3.20.20.105">
    <property type="entry name" value="Queuine tRNA-ribosyltransferase-like"/>
    <property type="match status" value="1"/>
</dbReference>
<dbReference type="GO" id="GO:0008479">
    <property type="term" value="F:tRNA-guanosine(34) queuine transglycosylase activity"/>
    <property type="evidence" value="ECO:0007669"/>
    <property type="project" value="UniProtKB-UniRule"/>
</dbReference>
<evidence type="ECO:0000256" key="4">
    <source>
        <dbReference type="HAMAP-Rule" id="MF_00168"/>
    </source>
</evidence>
<comment type="subunit">
    <text evidence="4">Homodimer. Within each dimer, one monomer is responsible for RNA recognition and catalysis, while the other monomer binds to the replacement base PreQ1.</text>
</comment>
<evidence type="ECO:0000256" key="2">
    <source>
        <dbReference type="ARBA" id="ARBA00022679"/>
    </source>
</evidence>
<dbReference type="HAMAP" id="MF_00168">
    <property type="entry name" value="Q_tRNA_Tgt"/>
    <property type="match status" value="1"/>
</dbReference>
<comment type="catalytic activity">
    <reaction evidence="4">
        <text>7-aminomethyl-7-carbaguanine + guanosine(34) in tRNA = 7-aminomethyl-7-carbaguanosine(34) in tRNA + guanine</text>
        <dbReference type="Rhea" id="RHEA:24104"/>
        <dbReference type="Rhea" id="RHEA-COMP:10341"/>
        <dbReference type="Rhea" id="RHEA-COMP:10342"/>
        <dbReference type="ChEBI" id="CHEBI:16235"/>
        <dbReference type="ChEBI" id="CHEBI:58703"/>
        <dbReference type="ChEBI" id="CHEBI:74269"/>
        <dbReference type="ChEBI" id="CHEBI:82833"/>
        <dbReference type="EC" id="2.4.2.29"/>
    </reaction>
</comment>
<dbReference type="GO" id="GO:0008616">
    <property type="term" value="P:tRNA queuosine(34) biosynthetic process"/>
    <property type="evidence" value="ECO:0007669"/>
    <property type="project" value="UniProtKB-UniRule"/>
</dbReference>
<dbReference type="GO" id="GO:0005829">
    <property type="term" value="C:cytosol"/>
    <property type="evidence" value="ECO:0007669"/>
    <property type="project" value="TreeGrafter"/>
</dbReference>
<evidence type="ECO:0000256" key="3">
    <source>
        <dbReference type="ARBA" id="ARBA00022694"/>
    </source>
</evidence>
<comment type="similarity">
    <text evidence="4">Belongs to the queuine tRNA-ribosyltransferase family.</text>
</comment>
<dbReference type="NCBIfam" id="TIGR00430">
    <property type="entry name" value="Q_tRNA_tgt"/>
    <property type="match status" value="1"/>
</dbReference>
<keyword evidence="1 4" id="KW-0328">Glycosyltransferase</keyword>
<dbReference type="Pfam" id="PF01702">
    <property type="entry name" value="TGT"/>
    <property type="match status" value="1"/>
</dbReference>
<dbReference type="InterPro" id="IPR004803">
    <property type="entry name" value="TGT"/>
</dbReference>
<evidence type="ECO:0000313" key="6">
    <source>
        <dbReference type="EMBL" id="PIP87033.1"/>
    </source>
</evidence>
<keyword evidence="2 4" id="KW-0808">Transferase</keyword>
<feature type="binding site" evidence="4">
    <location>
        <position position="220"/>
    </location>
    <ligand>
        <name>substrate</name>
    </ligand>
</feature>
<keyword evidence="4" id="KW-0671">Queuosine biosynthesis</keyword>
<comment type="pathway">
    <text evidence="4">tRNA modification; tRNA-queuosine biosynthesis.</text>
</comment>
<evidence type="ECO:0000259" key="5">
    <source>
        <dbReference type="Pfam" id="PF01702"/>
    </source>
</evidence>
<reference evidence="6 7" key="1">
    <citation type="submission" date="2017-09" db="EMBL/GenBank/DDBJ databases">
        <title>Depth-based differentiation of microbial function through sediment-hosted aquifers and enrichment of novel symbionts in the deep terrestrial subsurface.</title>
        <authorList>
            <person name="Probst A.J."/>
            <person name="Ladd B."/>
            <person name="Jarett J.K."/>
            <person name="Geller-Mcgrath D.E."/>
            <person name="Sieber C.M."/>
            <person name="Emerson J.B."/>
            <person name="Anantharaman K."/>
            <person name="Thomas B.C."/>
            <person name="Malmstrom R."/>
            <person name="Stieglmeier M."/>
            <person name="Klingl A."/>
            <person name="Woyke T."/>
            <person name="Ryan C.M."/>
            <person name="Banfield J.F."/>
        </authorList>
    </citation>
    <scope>NUCLEOTIDE SEQUENCE [LARGE SCALE GENOMIC DNA]</scope>
    <source>
        <strain evidence="6">CG22_combo_CG10-13_8_21_14_all_36_13</strain>
    </source>
</reference>
<evidence type="ECO:0000256" key="1">
    <source>
        <dbReference type="ARBA" id="ARBA00022676"/>
    </source>
</evidence>
<dbReference type="Proteomes" id="UP000231143">
    <property type="component" value="Unassembled WGS sequence"/>
</dbReference>
<name>A0A2H0DXZ1_9BACT</name>
<dbReference type="UniPathway" id="UPA00392"/>
<dbReference type="PANTHER" id="PTHR46499">
    <property type="entry name" value="QUEUINE TRNA-RIBOSYLTRANSFERASE"/>
    <property type="match status" value="1"/>
</dbReference>
<proteinExistence type="inferred from homology"/>
<evidence type="ECO:0000313" key="7">
    <source>
        <dbReference type="Proteomes" id="UP000231143"/>
    </source>
</evidence>
<dbReference type="EC" id="2.4.2.29" evidence="4"/>
<feature type="binding site" evidence="4">
    <location>
        <begin position="94"/>
        <end position="98"/>
    </location>
    <ligand>
        <name>substrate</name>
    </ligand>
</feature>
<dbReference type="EMBL" id="PCTT01000032">
    <property type="protein sequence ID" value="PIP87033.1"/>
    <property type="molecule type" value="Genomic_DNA"/>
</dbReference>
<sequence length="400" mass="44322">MSAIDFKIQHKIEGKLGRAGTITTAHGEIQTPAFIPVGTKATIKALLPETVVSLGAQAELSNTYHLYLQPGDELVRDAGGLHKFMNWDKPIFTDSGGFQAFSLGSALVQKVSKFQIGGEENYRKSDDEKAPKKATVSEEGVIFFSHIDGSKHLLSPEKSIEIQHNLGGDIIFAFDECTSPNDSVEYLREAMGRTHRWAERSLTAHQSYNNVEVGLFGIVQGGNDFDMRKESAEYIGGLGFDGFGIGGSFTKEDLNKALFVVNEILPEDKPRHLLGIGSEPVDFFIGVENGCDTFDCVAPTREARNGTIYTLDGKISITNSKYINDLTPLSEWCDFFAGITYTRAYLSHLFRSKEILASTLATIINLRFVIKLVDDIRGSILEDRFEEFKGEFLARYYGKI</sequence>
<gene>
    <name evidence="4" type="primary">tgt</name>
    <name evidence="6" type="ORF">COW81_02535</name>
</gene>
<dbReference type="AlphaFoldDB" id="A0A2H0DXZ1"/>
<comment type="function">
    <text evidence="4">Catalyzes the base-exchange of a guanine (G) residue with the queuine precursor 7-aminomethyl-7-deazaguanine (PreQ1) at position 34 (anticodon wobble position) in tRNAs with GU(N) anticodons (tRNA-Asp, -Asn, -His and -Tyr). Catalysis occurs through a double-displacement mechanism. The nucleophile active site attacks the C1' of nucleotide 34 to detach the guanine base from the RNA, forming a covalent enzyme-RNA intermediate. The proton acceptor active site deprotonates the incoming PreQ1, allowing a nucleophilic attack on the C1' of the ribose to form the product. After dissociation, two additional enzymatic reactions on the tRNA convert PreQ1 to queuine (Q), resulting in the hypermodified nucleoside queuosine (7-(((4,5-cis-dihydroxy-2-cyclopenten-1-yl)amino)methyl)-7-deazaguanosine).</text>
</comment>
<dbReference type="InterPro" id="IPR050076">
    <property type="entry name" value="ArchSynthase1/Queuine_TRR"/>
</dbReference>
<feature type="active site" description="Nucleophile" evidence="4">
    <location>
        <position position="295"/>
    </location>
</feature>